<feature type="transmembrane region" description="Helical" evidence="1">
    <location>
        <begin position="357"/>
        <end position="380"/>
    </location>
</feature>
<evidence type="ECO:0000313" key="3">
    <source>
        <dbReference type="Proteomes" id="UP000178450"/>
    </source>
</evidence>
<feature type="transmembrane region" description="Helical" evidence="1">
    <location>
        <begin position="272"/>
        <end position="291"/>
    </location>
</feature>
<evidence type="ECO:0000256" key="1">
    <source>
        <dbReference type="SAM" id="Phobius"/>
    </source>
</evidence>
<evidence type="ECO:0000313" key="2">
    <source>
        <dbReference type="EMBL" id="OGK64580.1"/>
    </source>
</evidence>
<feature type="transmembrane region" description="Helical" evidence="1">
    <location>
        <begin position="6"/>
        <end position="23"/>
    </location>
</feature>
<sequence length="478" mass="55912">MKAKLFLIVNFFLFVSLLFFILFKVEIKPDGDIVEYYGVTETVLSHASLNLRQSDINNLLNYIDAPKFDNPGYYLNGRENNRYPVHFWAYSLLLVPARLGLELFGFNPLLSLPITNLLIFGLTLYYIYKNFVQKTQQRLLLLGLLFFSPLIFYFTWPGPDMWYLCLLLIAVFYAFRKHYFQAAFLTALASWHSQPLVMLAVLFSALAVYKDWRKMTLVLGAGIVVTVPYIYNLYAFGTLTPWLGLQNAYASINGFGLQNISIWKLFEQFFDLNIGLFWYGSVLILLSAIGIKYFWQERQWERLVIVLGFVLTAFFYQTNPAWHYGTTGYGPSRHIIFILPLLICLSLKNWRQLKGWFFGAVFLICILFQGYSLFFNNYFYPDTTRSLFHTQYAQYFLNNYPELYNPTPEIFIDRTLNQDTMLPQSAIYEEQGICKKAYILPNGQFLLKQKCGFIPKNERIKLKQLENLSICQGVYVNY</sequence>
<feature type="transmembrane region" description="Helical" evidence="1">
    <location>
        <begin position="110"/>
        <end position="127"/>
    </location>
</feature>
<evidence type="ECO:0008006" key="4">
    <source>
        <dbReference type="Google" id="ProtNLM"/>
    </source>
</evidence>
<protein>
    <recommendedName>
        <fullName evidence="4">Glycosyltransferase RgtA/B/C/D-like domain-containing protein</fullName>
    </recommendedName>
</protein>
<comment type="caution">
    <text evidence="2">The sequence shown here is derived from an EMBL/GenBank/DDBJ whole genome shotgun (WGS) entry which is preliminary data.</text>
</comment>
<organism evidence="2 3">
    <name type="scientific">Candidatus Roizmanbacteria bacterium RIFOXYA1_FULL_41_12</name>
    <dbReference type="NCBI Taxonomy" id="1802082"/>
    <lineage>
        <taxon>Bacteria</taxon>
        <taxon>Candidatus Roizmaniibacteriota</taxon>
    </lineage>
</organism>
<gene>
    <name evidence="2" type="ORF">A2209_03320</name>
</gene>
<feature type="transmembrane region" description="Helical" evidence="1">
    <location>
        <begin position="183"/>
        <end position="209"/>
    </location>
</feature>
<keyword evidence="1" id="KW-0472">Membrane</keyword>
<dbReference type="Proteomes" id="UP000178450">
    <property type="component" value="Unassembled WGS sequence"/>
</dbReference>
<feature type="transmembrane region" description="Helical" evidence="1">
    <location>
        <begin position="303"/>
        <end position="322"/>
    </location>
</feature>
<keyword evidence="1" id="KW-0812">Transmembrane</keyword>
<feature type="transmembrane region" description="Helical" evidence="1">
    <location>
        <begin position="139"/>
        <end position="155"/>
    </location>
</feature>
<reference evidence="2 3" key="1">
    <citation type="journal article" date="2016" name="Nat. Commun.">
        <title>Thousands of microbial genomes shed light on interconnected biogeochemical processes in an aquifer system.</title>
        <authorList>
            <person name="Anantharaman K."/>
            <person name="Brown C.T."/>
            <person name="Hug L.A."/>
            <person name="Sharon I."/>
            <person name="Castelle C.J."/>
            <person name="Probst A.J."/>
            <person name="Thomas B.C."/>
            <person name="Singh A."/>
            <person name="Wilkins M.J."/>
            <person name="Karaoz U."/>
            <person name="Brodie E.L."/>
            <person name="Williams K.H."/>
            <person name="Hubbard S.S."/>
            <person name="Banfield J.F."/>
        </authorList>
    </citation>
    <scope>NUCLEOTIDE SEQUENCE [LARGE SCALE GENOMIC DNA]</scope>
</reference>
<feature type="transmembrane region" description="Helical" evidence="1">
    <location>
        <begin position="215"/>
        <end position="236"/>
    </location>
</feature>
<keyword evidence="1" id="KW-1133">Transmembrane helix</keyword>
<dbReference type="EMBL" id="MGBG01000019">
    <property type="protein sequence ID" value="OGK64580.1"/>
    <property type="molecule type" value="Genomic_DNA"/>
</dbReference>
<accession>A0A1F7K9R7</accession>
<dbReference type="AlphaFoldDB" id="A0A1F7K9R7"/>
<proteinExistence type="predicted"/>
<name>A0A1F7K9R7_9BACT</name>